<name>A0A644ZZL8_9ZZZZ</name>
<feature type="domain" description="Beta-ketoacyl-[acyl-carrier-protein] synthase III N-terminal" evidence="1">
    <location>
        <begin position="255"/>
        <end position="323"/>
    </location>
</feature>
<proteinExistence type="predicted"/>
<dbReference type="EMBL" id="VSSQ01011192">
    <property type="protein sequence ID" value="MPM46227.1"/>
    <property type="molecule type" value="Genomic_DNA"/>
</dbReference>
<dbReference type="Pfam" id="PF19364">
    <property type="entry name" value="DUF5940"/>
    <property type="match status" value="1"/>
</dbReference>
<evidence type="ECO:0000259" key="1">
    <source>
        <dbReference type="Pfam" id="PF08545"/>
    </source>
</evidence>
<dbReference type="SUPFAM" id="SSF53901">
    <property type="entry name" value="Thiolase-like"/>
    <property type="match status" value="1"/>
</dbReference>
<dbReference type="GO" id="GO:0004315">
    <property type="term" value="F:3-oxoacyl-[acyl-carrier-protein] synthase activity"/>
    <property type="evidence" value="ECO:0007669"/>
    <property type="project" value="InterPro"/>
</dbReference>
<dbReference type="InterPro" id="IPR013751">
    <property type="entry name" value="ACP_syn_III_N"/>
</dbReference>
<dbReference type="Gene3D" id="3.40.47.10">
    <property type="match status" value="1"/>
</dbReference>
<evidence type="ECO:0000259" key="2">
    <source>
        <dbReference type="Pfam" id="PF19364"/>
    </source>
</evidence>
<comment type="caution">
    <text evidence="3">The sequence shown here is derived from an EMBL/GenBank/DDBJ whole genome shotgun (WGS) entry which is preliminary data.</text>
</comment>
<organism evidence="3">
    <name type="scientific">bioreactor metagenome</name>
    <dbReference type="NCBI Taxonomy" id="1076179"/>
    <lineage>
        <taxon>unclassified sequences</taxon>
        <taxon>metagenomes</taxon>
        <taxon>ecological metagenomes</taxon>
    </lineage>
</organism>
<dbReference type="AlphaFoldDB" id="A0A644ZZL8"/>
<reference evidence="3" key="1">
    <citation type="submission" date="2019-08" db="EMBL/GenBank/DDBJ databases">
        <authorList>
            <person name="Kucharzyk K."/>
            <person name="Murdoch R.W."/>
            <person name="Higgins S."/>
            <person name="Loffler F."/>
        </authorList>
    </citation>
    <scope>NUCLEOTIDE SEQUENCE</scope>
</reference>
<dbReference type="EC" id="1.21.4.2" evidence="3"/>
<dbReference type="GO" id="GO:0006633">
    <property type="term" value="P:fatty acid biosynthetic process"/>
    <property type="evidence" value="ECO:0007669"/>
    <property type="project" value="InterPro"/>
</dbReference>
<accession>A0A644ZZL8</accession>
<dbReference type="Pfam" id="PF08545">
    <property type="entry name" value="ACP_syn_III"/>
    <property type="match status" value="1"/>
</dbReference>
<gene>
    <name evidence="3" type="primary">grdC_4</name>
    <name evidence="3" type="ORF">SDC9_92925</name>
</gene>
<dbReference type="NCBIfam" id="NF040746">
    <property type="entry name" value="reduct_C_beta"/>
    <property type="match status" value="1"/>
</dbReference>
<keyword evidence="3" id="KW-0560">Oxidoreductase</keyword>
<sequence length="511" mass="55005">MAFPVIKGTAYALIYTPSLLVHMGTTQTVERMSNPNSEYLKQVPNHLRSYEECVNYAPNQVFIGNQRPDLLRTMPMPWWQHPMTNASRDGKYGEIMPEDEFIGMIKIVDSFDLVLLEESFHAEISTKLALHPLMNEGDLKRLGKPTPAAEVAKQINEFHAEPLMLGDRVAGCVKRAHESDVSLTAHIMTENLVAKASGTLAFKNLIAKTGLDVRDVDYILECSEEACGDMNQRGGGNFAKSIGEMVGAVNATGADMRGFCAGPAHTMVAAAALVQAGVYKNVVVVAGGATAKLGMNGRDHVKKDMPLLEDTLGAFAFHIGENDGVNPVIRTDIVGRHVIGSGPAPQAVMQALVLDPLVRAGLTIPEIEMYAAELQNPDVTVPAGAGDVPLANYKMIAALAVMKKMLERNDVATFGDKHGMPGFAPTQGHIPSGVPFLGHARDMMLEGNLKNAMIIGKGSLFLARLTNLFDGVSFVIEANNGKVDSNKGIDKAEVRGMIAEAMREFANSLSK</sequence>
<dbReference type="InterPro" id="IPR045984">
    <property type="entry name" value="DUF5940"/>
</dbReference>
<evidence type="ECO:0000313" key="3">
    <source>
        <dbReference type="EMBL" id="MPM46227.1"/>
    </source>
</evidence>
<dbReference type="InterPro" id="IPR016039">
    <property type="entry name" value="Thiolase-like"/>
</dbReference>
<feature type="domain" description="DUF5940" evidence="2">
    <location>
        <begin position="347"/>
        <end position="510"/>
    </location>
</feature>
<protein>
    <submittedName>
        <fullName evidence="3">Glycine/sarcosine/betaine reductase complex component C subunit beta</fullName>
        <ecNumber evidence="3">1.21.4.2</ecNumber>
    </submittedName>
</protein>
<dbReference type="GO" id="GO:0030699">
    <property type="term" value="F:glycine reductase activity"/>
    <property type="evidence" value="ECO:0007669"/>
    <property type="project" value="UniProtKB-EC"/>
</dbReference>